<dbReference type="Proteomes" id="UP000625711">
    <property type="component" value="Unassembled WGS sequence"/>
</dbReference>
<keyword evidence="2" id="KW-1185">Reference proteome</keyword>
<dbReference type="AlphaFoldDB" id="A0A834HQ94"/>
<evidence type="ECO:0000313" key="2">
    <source>
        <dbReference type="Proteomes" id="UP000625711"/>
    </source>
</evidence>
<sequence length="124" mass="14238">MAALKNGNHLQVDQSLTARKKMKPIKVPWCTSDWLISTIQNHARNLLPLMQIRRVRRLVKKKQKLIQKIHTQSLLDNVHYLPNLLQNRVSKPTPDDATLRTPNIVNVPLLKPFPEPSMLISGLL</sequence>
<comment type="caution">
    <text evidence="1">The sequence shown here is derived from an EMBL/GenBank/DDBJ whole genome shotgun (WGS) entry which is preliminary data.</text>
</comment>
<proteinExistence type="predicted"/>
<evidence type="ECO:0000313" key="1">
    <source>
        <dbReference type="EMBL" id="KAF7266672.1"/>
    </source>
</evidence>
<gene>
    <name evidence="1" type="ORF">GWI33_020004</name>
</gene>
<protein>
    <submittedName>
        <fullName evidence="1">Uncharacterized protein</fullName>
    </submittedName>
</protein>
<organism evidence="1 2">
    <name type="scientific">Rhynchophorus ferrugineus</name>
    <name type="common">Red palm weevil</name>
    <name type="synonym">Curculio ferrugineus</name>
    <dbReference type="NCBI Taxonomy" id="354439"/>
    <lineage>
        <taxon>Eukaryota</taxon>
        <taxon>Metazoa</taxon>
        <taxon>Ecdysozoa</taxon>
        <taxon>Arthropoda</taxon>
        <taxon>Hexapoda</taxon>
        <taxon>Insecta</taxon>
        <taxon>Pterygota</taxon>
        <taxon>Neoptera</taxon>
        <taxon>Endopterygota</taxon>
        <taxon>Coleoptera</taxon>
        <taxon>Polyphaga</taxon>
        <taxon>Cucujiformia</taxon>
        <taxon>Curculionidae</taxon>
        <taxon>Dryophthorinae</taxon>
        <taxon>Rhynchophorus</taxon>
    </lineage>
</organism>
<name>A0A834HQ94_RHYFE</name>
<accession>A0A834HQ94</accession>
<dbReference type="EMBL" id="JAACXV010014518">
    <property type="protein sequence ID" value="KAF7266672.1"/>
    <property type="molecule type" value="Genomic_DNA"/>
</dbReference>
<reference evidence="1" key="1">
    <citation type="submission" date="2020-08" db="EMBL/GenBank/DDBJ databases">
        <title>Genome sequencing and assembly of the red palm weevil Rhynchophorus ferrugineus.</title>
        <authorList>
            <person name="Dias G.B."/>
            <person name="Bergman C.M."/>
            <person name="Manee M."/>
        </authorList>
    </citation>
    <scope>NUCLEOTIDE SEQUENCE</scope>
    <source>
        <strain evidence="1">AA-2017</strain>
        <tissue evidence="1">Whole larva</tissue>
    </source>
</reference>